<sequence length="180" mass="18612">MCYRYKHILMQVHVQQFAVSRTKIMGVIWSSLQMFCLPCCCPKSAIASTVNAVINGSPCPCCCCPHQEPPPPICPAPSQPASSPLEVESACSSGKDHLSKTGSNSSTRGALTVNNTTRTTNAAANVMACGIGDSLGTEDTWPPAVPTGETGVHTVNTNSCSKATITIAVSSSSASFSSGS</sequence>
<protein>
    <submittedName>
        <fullName evidence="2">Uncharacterized protein</fullName>
    </submittedName>
</protein>
<feature type="region of interest" description="Disordered" evidence="1">
    <location>
        <begin position="92"/>
        <end position="114"/>
    </location>
</feature>
<organism evidence="2 3">
    <name type="scientific">Setaria viridis</name>
    <name type="common">Green bristlegrass</name>
    <name type="synonym">Setaria italica subsp. viridis</name>
    <dbReference type="NCBI Taxonomy" id="4556"/>
    <lineage>
        <taxon>Eukaryota</taxon>
        <taxon>Viridiplantae</taxon>
        <taxon>Streptophyta</taxon>
        <taxon>Embryophyta</taxon>
        <taxon>Tracheophyta</taxon>
        <taxon>Spermatophyta</taxon>
        <taxon>Magnoliopsida</taxon>
        <taxon>Liliopsida</taxon>
        <taxon>Poales</taxon>
        <taxon>Poaceae</taxon>
        <taxon>PACMAD clade</taxon>
        <taxon>Panicoideae</taxon>
        <taxon>Panicodae</taxon>
        <taxon>Paniceae</taxon>
        <taxon>Cenchrinae</taxon>
        <taxon>Setaria</taxon>
    </lineage>
</organism>
<dbReference type="Proteomes" id="UP000298652">
    <property type="component" value="Chromosome 2"/>
</dbReference>
<dbReference type="Gramene" id="TKW32571">
    <property type="protein sequence ID" value="TKW32571"/>
    <property type="gene ID" value="SEVIR_2G176300v2"/>
</dbReference>
<accession>A0A4U6VRU3</accession>
<evidence type="ECO:0000313" key="3">
    <source>
        <dbReference type="Proteomes" id="UP000298652"/>
    </source>
</evidence>
<dbReference type="EMBL" id="CM016553">
    <property type="protein sequence ID" value="TKW32571.1"/>
    <property type="molecule type" value="Genomic_DNA"/>
</dbReference>
<dbReference type="AlphaFoldDB" id="A0A4U6VRU3"/>
<keyword evidence="3" id="KW-1185">Reference proteome</keyword>
<gene>
    <name evidence="2" type="ORF">SEVIR_2G176300v2</name>
</gene>
<evidence type="ECO:0000313" key="2">
    <source>
        <dbReference type="EMBL" id="TKW32571.1"/>
    </source>
</evidence>
<evidence type="ECO:0000256" key="1">
    <source>
        <dbReference type="SAM" id="MobiDB-lite"/>
    </source>
</evidence>
<reference evidence="2" key="1">
    <citation type="submission" date="2019-03" db="EMBL/GenBank/DDBJ databases">
        <title>WGS assembly of Setaria viridis.</title>
        <authorList>
            <person name="Huang P."/>
            <person name="Jenkins J."/>
            <person name="Grimwood J."/>
            <person name="Barry K."/>
            <person name="Healey A."/>
            <person name="Mamidi S."/>
            <person name="Sreedasyam A."/>
            <person name="Shu S."/>
            <person name="Feldman M."/>
            <person name="Wu J."/>
            <person name="Yu Y."/>
            <person name="Chen C."/>
            <person name="Johnson J."/>
            <person name="Rokhsar D."/>
            <person name="Baxter I."/>
            <person name="Schmutz J."/>
            <person name="Brutnell T."/>
            <person name="Kellogg E."/>
        </authorList>
    </citation>
    <scope>NUCLEOTIDE SEQUENCE [LARGE SCALE GENOMIC DNA]</scope>
</reference>
<name>A0A4U6VRU3_SETVI</name>
<proteinExistence type="predicted"/>
<feature type="compositionally biased region" description="Polar residues" evidence="1">
    <location>
        <begin position="100"/>
        <end position="109"/>
    </location>
</feature>